<evidence type="ECO:0000256" key="2">
    <source>
        <dbReference type="ARBA" id="ARBA00022448"/>
    </source>
</evidence>
<dbReference type="Gene3D" id="1.20.1280.170">
    <property type="entry name" value="Exocyst complex component Exo70"/>
    <property type="match status" value="1"/>
</dbReference>
<protein>
    <recommendedName>
        <fullName evidence="3">Exocyst subunit Exo70 family protein</fullName>
    </recommendedName>
</protein>
<keyword evidence="6" id="KW-1185">Reference proteome</keyword>
<name>A0A5J4ZZJ1_9ASTE</name>
<accession>A0A5J4ZZJ1</accession>
<dbReference type="PANTHER" id="PTHR12542:SF7">
    <property type="entry name" value="EXOCYST SUBUNIT EXO70 FAMILY PROTEIN"/>
    <property type="match status" value="1"/>
</dbReference>
<evidence type="ECO:0000256" key="1">
    <source>
        <dbReference type="ARBA" id="ARBA00006756"/>
    </source>
</evidence>
<reference evidence="5 6" key="1">
    <citation type="submission" date="2019-09" db="EMBL/GenBank/DDBJ databases">
        <title>A chromosome-level genome assembly of the Chinese tupelo Nyssa sinensis.</title>
        <authorList>
            <person name="Yang X."/>
            <person name="Kang M."/>
            <person name="Yang Y."/>
            <person name="Xiong H."/>
            <person name="Wang M."/>
            <person name="Zhang Z."/>
            <person name="Wang Z."/>
            <person name="Wu H."/>
            <person name="Ma T."/>
            <person name="Liu J."/>
            <person name="Xi Z."/>
        </authorList>
    </citation>
    <scope>NUCLEOTIDE SEQUENCE [LARGE SCALE GENOMIC DNA]</scope>
    <source>
        <strain evidence="5">J267</strain>
        <tissue evidence="5">Leaf</tissue>
    </source>
</reference>
<comment type="function">
    <text evidence="3">Component of the exocyst complex.</text>
</comment>
<feature type="domain" description="Exocyst complex subunit Exo70 C-terminal" evidence="4">
    <location>
        <begin position="186"/>
        <end position="547"/>
    </location>
</feature>
<evidence type="ECO:0000256" key="3">
    <source>
        <dbReference type="RuleBase" id="RU365026"/>
    </source>
</evidence>
<evidence type="ECO:0000313" key="6">
    <source>
        <dbReference type="Proteomes" id="UP000325577"/>
    </source>
</evidence>
<dbReference type="Pfam" id="PF20669">
    <property type="entry name" value="Exo70_N"/>
    <property type="match status" value="1"/>
</dbReference>
<dbReference type="GO" id="GO:0015031">
    <property type="term" value="P:protein transport"/>
    <property type="evidence" value="ECO:0007669"/>
    <property type="project" value="UniProtKB-KW"/>
</dbReference>
<dbReference type="Pfam" id="PF03081">
    <property type="entry name" value="Exo70_C"/>
    <property type="match status" value="1"/>
</dbReference>
<dbReference type="OrthoDB" id="1922221at2759"/>
<dbReference type="EMBL" id="CM018047">
    <property type="protein sequence ID" value="KAA8524245.1"/>
    <property type="molecule type" value="Genomic_DNA"/>
</dbReference>
<comment type="similarity">
    <text evidence="1 3">Belongs to the EXO70 family.</text>
</comment>
<dbReference type="AlphaFoldDB" id="A0A5J4ZZJ1"/>
<gene>
    <name evidence="5" type="ORF">F0562_010668</name>
</gene>
<dbReference type="GO" id="GO:0005546">
    <property type="term" value="F:phosphatidylinositol-4,5-bisphosphate binding"/>
    <property type="evidence" value="ECO:0007669"/>
    <property type="project" value="InterPro"/>
</dbReference>
<dbReference type="Proteomes" id="UP000325577">
    <property type="component" value="Linkage Group LG4"/>
</dbReference>
<evidence type="ECO:0000259" key="4">
    <source>
        <dbReference type="Pfam" id="PF03081"/>
    </source>
</evidence>
<organism evidence="5 6">
    <name type="scientific">Nyssa sinensis</name>
    <dbReference type="NCBI Taxonomy" id="561372"/>
    <lineage>
        <taxon>Eukaryota</taxon>
        <taxon>Viridiplantae</taxon>
        <taxon>Streptophyta</taxon>
        <taxon>Embryophyta</taxon>
        <taxon>Tracheophyta</taxon>
        <taxon>Spermatophyta</taxon>
        <taxon>Magnoliopsida</taxon>
        <taxon>eudicotyledons</taxon>
        <taxon>Gunneridae</taxon>
        <taxon>Pentapetalae</taxon>
        <taxon>asterids</taxon>
        <taxon>Cornales</taxon>
        <taxon>Nyssaceae</taxon>
        <taxon>Nyssa</taxon>
    </lineage>
</organism>
<dbReference type="PANTHER" id="PTHR12542">
    <property type="entry name" value="EXOCYST COMPLEX PROTEIN EXO70"/>
    <property type="match status" value="1"/>
</dbReference>
<dbReference type="InterPro" id="IPR046364">
    <property type="entry name" value="Exo70_C"/>
</dbReference>
<sequence>MEAPHNFSIAYESAVKIILQWDSTAAKETMISEGDSNEIDEYLQAVDEIQHSMELMSTSEDRSKATSVIQIAIARLGDEFVNILTCSTNPRYSTSSSSLSSISLTDTSYYDADYLDYDAPSDEAINHLRSIAERMHSVGHLRQCLQAYRQVRKALMELRFRDLGIENLSTDDVWELETEVLEGKTKRWIRIAKVCARVLFPNEKKLCEQIFHDLGIAIQDTYFIETIKDSAIRLFKFAEAISTGRRSLERLFSILELHQTMSHLFPDMEVLFQCKASEAIRIPAAEILLRLSLAAKEILWKFEKAVLDELSPFPAPGGTIHNLTAFVMKYIIRISVFKRTLVELLESKPSMDLRYSNDLMIPDLRLMELGERTPLGLQLIRIVVILQYKLEIKSKEYNDAPLAHFFMMNNVHYIIQRIEGCPELKNMIGSEYLKQLIGMFGQKVISYQRSTWLSVLHCLKDDGLVSWVSHPSSRILVREKLKTFYTLFKKVHQTQAAWSVPDQQLREELRILISQNLLPMYRTFISRHCNVVSLDRYIKYTCEELEAAALDFFKGNQERALTSNKVRFV</sequence>
<evidence type="ECO:0000313" key="5">
    <source>
        <dbReference type="EMBL" id="KAA8524245.1"/>
    </source>
</evidence>
<keyword evidence="3" id="KW-0653">Protein transport</keyword>
<dbReference type="InterPro" id="IPR016159">
    <property type="entry name" value="Cullin_repeat-like_dom_sf"/>
</dbReference>
<dbReference type="SUPFAM" id="SSF74788">
    <property type="entry name" value="Cullin repeat-like"/>
    <property type="match status" value="1"/>
</dbReference>
<dbReference type="GO" id="GO:0006887">
    <property type="term" value="P:exocytosis"/>
    <property type="evidence" value="ECO:0007669"/>
    <property type="project" value="UniProtKB-KW"/>
</dbReference>
<proteinExistence type="inferred from homology"/>
<keyword evidence="2 3" id="KW-0813">Transport</keyword>
<keyword evidence="3" id="KW-0268">Exocytosis</keyword>
<dbReference type="InterPro" id="IPR004140">
    <property type="entry name" value="Exo70"/>
</dbReference>
<dbReference type="GO" id="GO:0000145">
    <property type="term" value="C:exocyst"/>
    <property type="evidence" value="ECO:0007669"/>
    <property type="project" value="InterPro"/>
</dbReference>